<reference evidence="2" key="1">
    <citation type="submission" date="2022-06" db="EMBL/GenBank/DDBJ databases">
        <title>Physiological and biochemical characterization and genomic elucidation of a strain of the genus Ensifer adhaerens M8 that combines arsenic oxidation and chromium reduction.</title>
        <authorList>
            <person name="Li X."/>
            <person name="Yu c."/>
        </authorList>
    </citation>
    <scope>NUCLEOTIDE SEQUENCE</scope>
    <source>
        <strain evidence="2">M8</strain>
    </source>
</reference>
<gene>
    <name evidence="2" type="ORF">NE863_03235</name>
    <name evidence="3" type="ORF">P4B07_03445</name>
</gene>
<dbReference type="EMBL" id="CP098807">
    <property type="protein sequence ID" value="USJ24019.1"/>
    <property type="molecule type" value="Genomic_DNA"/>
</dbReference>
<dbReference type="Proteomes" id="UP001055460">
    <property type="component" value="Chromosome"/>
</dbReference>
<feature type="transmembrane region" description="Helical" evidence="1">
    <location>
        <begin position="196"/>
        <end position="215"/>
    </location>
</feature>
<feature type="transmembrane region" description="Helical" evidence="1">
    <location>
        <begin position="117"/>
        <end position="133"/>
    </location>
</feature>
<dbReference type="PANTHER" id="PTHR37314:SF4">
    <property type="entry name" value="UPF0700 TRANSMEMBRANE PROTEIN YOAK"/>
    <property type="match status" value="1"/>
</dbReference>
<reference evidence="3 5" key="2">
    <citation type="submission" date="2023-03" db="EMBL/GenBank/DDBJ databases">
        <title>Comparative genome and transcriptome analysis combination mining strategies for increasing vitamin B12 production of Ensifer adhaerens strain.</title>
        <authorList>
            <person name="Yongheng L."/>
        </authorList>
    </citation>
    <scope>NUCLEOTIDE SEQUENCE [LARGE SCALE GENOMIC DNA]</scope>
    <source>
        <strain evidence="3 5">Casida A-T305</strain>
    </source>
</reference>
<feature type="transmembrane region" description="Helical" evidence="1">
    <location>
        <begin position="63"/>
        <end position="83"/>
    </location>
</feature>
<feature type="transmembrane region" description="Helical" evidence="1">
    <location>
        <begin position="169"/>
        <end position="190"/>
    </location>
</feature>
<keyword evidence="1" id="KW-1133">Transmembrane helix</keyword>
<evidence type="ECO:0000313" key="3">
    <source>
        <dbReference type="EMBL" id="WFP91444.1"/>
    </source>
</evidence>
<evidence type="ECO:0000313" key="5">
    <source>
        <dbReference type="Proteomes" id="UP001214094"/>
    </source>
</evidence>
<dbReference type="InterPro" id="IPR010699">
    <property type="entry name" value="DUF1275"/>
</dbReference>
<dbReference type="RefSeq" id="WP_034789257.1">
    <property type="nucleotide sequence ID" value="NZ_CAXURO020000001.1"/>
</dbReference>
<accession>A0A9Q8YAA7</accession>
<dbReference type="AlphaFoldDB" id="A0A9Q8YAA7"/>
<keyword evidence="1" id="KW-0812">Transmembrane</keyword>
<evidence type="ECO:0000313" key="2">
    <source>
        <dbReference type="EMBL" id="USJ24019.1"/>
    </source>
</evidence>
<dbReference type="PANTHER" id="PTHR37314">
    <property type="entry name" value="SLR0142 PROTEIN"/>
    <property type="match status" value="1"/>
</dbReference>
<keyword evidence="5" id="KW-1185">Reference proteome</keyword>
<proteinExistence type="predicted"/>
<feature type="transmembrane region" description="Helical" evidence="1">
    <location>
        <begin position="90"/>
        <end position="111"/>
    </location>
</feature>
<evidence type="ECO:0000256" key="1">
    <source>
        <dbReference type="SAM" id="Phobius"/>
    </source>
</evidence>
<name>A0A9Q8YAA7_ENSAD</name>
<dbReference type="OrthoDB" id="885342at2"/>
<dbReference type="EMBL" id="CP121308">
    <property type="protein sequence ID" value="WFP91444.1"/>
    <property type="molecule type" value="Genomic_DNA"/>
</dbReference>
<evidence type="ECO:0000313" key="4">
    <source>
        <dbReference type="Proteomes" id="UP001055460"/>
    </source>
</evidence>
<sequence>MTIARRRRLIKRQRTGTALAVAATISFLAGMTDAIGLLSIGDFVSFMSGNTTRAAIALGDGDFTGALLLVGALGAFIIGNALGVIAAARLGVVGVLSMVSLVLMLCAGFGTSMPKPFYFYGIVLAMGLVNAAVEHIEGLPIGLTYVTGALSRFGRGLGRWLLGNTNRQWLMQIVPWLGMFSGAVAGAVLQRHFGPASLWASFALSAGLTLATILVPSRWSKRYIHPG</sequence>
<dbReference type="Pfam" id="PF06912">
    <property type="entry name" value="DUF1275"/>
    <property type="match status" value="1"/>
</dbReference>
<dbReference type="Proteomes" id="UP001214094">
    <property type="component" value="Chromosome"/>
</dbReference>
<dbReference type="GeneID" id="29520199"/>
<dbReference type="KEGG" id="eah:FA04_03415"/>
<protein>
    <submittedName>
        <fullName evidence="2">YoaK family protein</fullName>
    </submittedName>
</protein>
<keyword evidence="1" id="KW-0472">Membrane</keyword>
<organism evidence="2 4">
    <name type="scientific">Ensifer adhaerens</name>
    <name type="common">Sinorhizobium morelense</name>
    <dbReference type="NCBI Taxonomy" id="106592"/>
    <lineage>
        <taxon>Bacteria</taxon>
        <taxon>Pseudomonadati</taxon>
        <taxon>Pseudomonadota</taxon>
        <taxon>Alphaproteobacteria</taxon>
        <taxon>Hyphomicrobiales</taxon>
        <taxon>Rhizobiaceae</taxon>
        <taxon>Sinorhizobium/Ensifer group</taxon>
        <taxon>Ensifer</taxon>
    </lineage>
</organism>